<dbReference type="InterPro" id="IPR014752">
    <property type="entry name" value="Arrestin-like_C"/>
</dbReference>
<gene>
    <name evidence="2" type="ORF">EMPS_08018</name>
</gene>
<dbReference type="Gene3D" id="2.60.40.640">
    <property type="match status" value="1"/>
</dbReference>
<dbReference type="OrthoDB" id="2365182at2759"/>
<evidence type="ECO:0008006" key="4">
    <source>
        <dbReference type="Google" id="ProtNLM"/>
    </source>
</evidence>
<reference evidence="2" key="2">
    <citation type="journal article" date="2022" name="Microbiol. Resour. Announc.">
        <title>Whole-Genome Sequence of Entomortierella parvispora E1425, a Mucoromycotan Fungus Associated with Burkholderiaceae-Related Endosymbiotic Bacteria.</title>
        <authorList>
            <person name="Herlambang A."/>
            <person name="Guo Y."/>
            <person name="Takashima Y."/>
            <person name="Narisawa K."/>
            <person name="Ohta H."/>
            <person name="Nishizawa T."/>
        </authorList>
    </citation>
    <scope>NUCLEOTIDE SEQUENCE</scope>
    <source>
        <strain evidence="2">E1425</strain>
    </source>
</reference>
<proteinExistence type="predicted"/>
<reference evidence="2" key="1">
    <citation type="submission" date="2021-11" db="EMBL/GenBank/DDBJ databases">
        <authorList>
            <person name="Herlambang A."/>
            <person name="Guo Y."/>
            <person name="Takashima Y."/>
            <person name="Nishizawa T."/>
        </authorList>
    </citation>
    <scope>NUCLEOTIDE SEQUENCE</scope>
    <source>
        <strain evidence="2">E1425</strain>
    </source>
</reference>
<evidence type="ECO:0000313" key="3">
    <source>
        <dbReference type="Proteomes" id="UP000827284"/>
    </source>
</evidence>
<dbReference type="EMBL" id="BQFW01000011">
    <property type="protein sequence ID" value="GJJ75660.1"/>
    <property type="molecule type" value="Genomic_DNA"/>
</dbReference>
<name>A0A9P3HF97_9FUNG</name>
<keyword evidence="3" id="KW-1185">Reference proteome</keyword>
<sequence>MTTSDTLAAAPGKRLKSLTLEVPSFEVGPGGVPIFYGTEESPVTIRGRVVFHTQHECKGSRVLVRFSAIEDLEWRVSSGNIDRVYRNNHEYKVLDFKLKLPQLPVTEHVDPVSGKTIITGVKDRVPPGTYSLDFTIPIDPLFPSSNRTSCGKMVYQLRATLIRPFPSVNVVYKQPLWVLNSRLPPPSIPLEPMIEPLTWRVYGGLDGDIKYRCFLPSYPICLGYPFPLWVRLESVDPQHTNIDPTSFQSLSTSTSASNFEQQAAHNQKKRTTRSGLAAVRPFKVSKGTMELREKTWYVSSGGYYHSTIRKTLKMDVIKEQDHYPHGPSDGDNIIENKDKGENEDTDGVIQIRNNDDGQKGKNSRCWSKMVMVQVPNVWGINPDSRTAIITTQHVLIIKLDVRYGFFNKRTVTFDVPLVLRVPRPPPCPSNRHDIVPSVLGF</sequence>
<dbReference type="Proteomes" id="UP000827284">
    <property type="component" value="Unassembled WGS sequence"/>
</dbReference>
<feature type="region of interest" description="Disordered" evidence="1">
    <location>
        <begin position="341"/>
        <end position="362"/>
    </location>
</feature>
<protein>
    <recommendedName>
        <fullName evidence="4">Arrestin-like N-terminal domain-containing protein</fullName>
    </recommendedName>
</protein>
<dbReference type="AlphaFoldDB" id="A0A9P3HF97"/>
<evidence type="ECO:0000256" key="1">
    <source>
        <dbReference type="SAM" id="MobiDB-lite"/>
    </source>
</evidence>
<organism evidence="2 3">
    <name type="scientific">Entomortierella parvispora</name>
    <dbReference type="NCBI Taxonomy" id="205924"/>
    <lineage>
        <taxon>Eukaryota</taxon>
        <taxon>Fungi</taxon>
        <taxon>Fungi incertae sedis</taxon>
        <taxon>Mucoromycota</taxon>
        <taxon>Mortierellomycotina</taxon>
        <taxon>Mortierellomycetes</taxon>
        <taxon>Mortierellales</taxon>
        <taxon>Mortierellaceae</taxon>
        <taxon>Entomortierella</taxon>
    </lineage>
</organism>
<evidence type="ECO:0000313" key="2">
    <source>
        <dbReference type="EMBL" id="GJJ75660.1"/>
    </source>
</evidence>
<comment type="caution">
    <text evidence="2">The sequence shown here is derived from an EMBL/GenBank/DDBJ whole genome shotgun (WGS) entry which is preliminary data.</text>
</comment>
<accession>A0A9P3HF97</accession>